<evidence type="ECO:0000256" key="1">
    <source>
        <dbReference type="SAM" id="MobiDB-lite"/>
    </source>
</evidence>
<dbReference type="Proteomes" id="UP001385951">
    <property type="component" value="Unassembled WGS sequence"/>
</dbReference>
<dbReference type="AlphaFoldDB" id="A0AAW0FTJ1"/>
<proteinExistence type="predicted"/>
<sequence>MDLQKKLNQSDDQTNSSTLSDPDSDQRSPEYTSTTTSAAAAAANTNTNANSNDNNDAFDFLDHETPAQYKNGSDYEDDFPLDYFDQEDSNDKNNFITLDSNFQVGYINGFDENYDNLVDPSIFTNPTFPTPVASQLVFNDEYLIEQTQPLKTPLPPPNTHQTSLHLDSQNQTTQIIPAPPPAHIIHSSTQDFFPIHDPYHQPPSAKFQPRFYNEPPLMIQNHQQPPPQHLFQPMEPIPYGYSHPDQEYWPQPAVATTPAPPSAGPSQQSFYPDQFPVPQPYIYYNDAQPQPDIIPSSGYHYMDPNLMPIPNNPPTYLKPNDFAPPSTRQQQISANMMKKKRQLQQQSRLKNQQNHVRGLPEKIDLDEVVSNKSTTKVVNFKDINNKDANEMPTPESSIVFHNSELRVF</sequence>
<keyword evidence="3" id="KW-1185">Reference proteome</keyword>
<comment type="caution">
    <text evidence="2">The sequence shown here is derived from an EMBL/GenBank/DDBJ whole genome shotgun (WGS) entry which is preliminary data.</text>
</comment>
<feature type="compositionally biased region" description="Low complexity" evidence="1">
    <location>
        <begin position="32"/>
        <end position="57"/>
    </location>
</feature>
<gene>
    <name evidence="2" type="ORF">QCA50_012228</name>
</gene>
<feature type="compositionally biased region" description="Polar residues" evidence="1">
    <location>
        <begin position="10"/>
        <end position="21"/>
    </location>
</feature>
<feature type="region of interest" description="Disordered" evidence="1">
    <location>
        <begin position="1"/>
        <end position="57"/>
    </location>
</feature>
<dbReference type="EMBL" id="JASBNA010000024">
    <property type="protein sequence ID" value="KAK7684645.1"/>
    <property type="molecule type" value="Genomic_DNA"/>
</dbReference>
<protein>
    <submittedName>
        <fullName evidence="2">Uncharacterized protein</fullName>
    </submittedName>
</protein>
<name>A0AAW0FTJ1_9APHY</name>
<accession>A0AAW0FTJ1</accession>
<evidence type="ECO:0000313" key="3">
    <source>
        <dbReference type="Proteomes" id="UP001385951"/>
    </source>
</evidence>
<organism evidence="2 3">
    <name type="scientific">Cerrena zonata</name>
    <dbReference type="NCBI Taxonomy" id="2478898"/>
    <lineage>
        <taxon>Eukaryota</taxon>
        <taxon>Fungi</taxon>
        <taxon>Dikarya</taxon>
        <taxon>Basidiomycota</taxon>
        <taxon>Agaricomycotina</taxon>
        <taxon>Agaricomycetes</taxon>
        <taxon>Polyporales</taxon>
        <taxon>Cerrenaceae</taxon>
        <taxon>Cerrena</taxon>
    </lineage>
</organism>
<feature type="region of interest" description="Disordered" evidence="1">
    <location>
        <begin position="243"/>
        <end position="272"/>
    </location>
</feature>
<reference evidence="2 3" key="1">
    <citation type="submission" date="2022-09" db="EMBL/GenBank/DDBJ databases">
        <authorList>
            <person name="Palmer J.M."/>
        </authorList>
    </citation>
    <scope>NUCLEOTIDE SEQUENCE [LARGE SCALE GENOMIC DNA]</scope>
    <source>
        <strain evidence="2 3">DSM 7382</strain>
    </source>
</reference>
<evidence type="ECO:0000313" key="2">
    <source>
        <dbReference type="EMBL" id="KAK7684645.1"/>
    </source>
</evidence>